<dbReference type="RefSeq" id="XP_065959035.1">
    <property type="nucleotide sequence ID" value="XM_066104471.1"/>
</dbReference>
<dbReference type="EMBL" id="NQIK02000010">
    <property type="protein sequence ID" value="KAF7564862.1"/>
    <property type="molecule type" value="Genomic_DNA"/>
</dbReference>
<feature type="compositionally biased region" description="Basic and acidic residues" evidence="3">
    <location>
        <begin position="171"/>
        <end position="181"/>
    </location>
</feature>
<proteinExistence type="predicted"/>
<dbReference type="PROSITE" id="PS00463">
    <property type="entry name" value="ZN2_CY6_FUNGAL_1"/>
    <property type="match status" value="1"/>
</dbReference>
<feature type="region of interest" description="Disordered" evidence="3">
    <location>
        <begin position="108"/>
        <end position="189"/>
    </location>
</feature>
<reference evidence="4" key="1">
    <citation type="journal article" date="2018" name="BMC Genomics">
        <title>Comparative genomics of the wheat fungal pathogen Pyrenophora tritici-repentis reveals chromosomal variations and genome plasticity.</title>
        <authorList>
            <person name="Moolhuijzen P."/>
            <person name="See P.T."/>
            <person name="Hane J.K."/>
            <person name="Shi G."/>
            <person name="Liu Z."/>
            <person name="Oliver R.P."/>
            <person name="Moffat C.S."/>
        </authorList>
    </citation>
    <scope>NUCLEOTIDE SEQUENCE [LARGE SCALE GENOMIC DNA]</scope>
    <source>
        <strain evidence="4">M4</strain>
    </source>
</reference>
<dbReference type="Gene3D" id="4.10.240.10">
    <property type="entry name" value="Zn(2)-C6 fungal-type DNA-binding domain"/>
    <property type="match status" value="1"/>
</dbReference>
<sequence length="435" mass="48040">MIMAERPAKAGPSRKRALVSCDRCKIRRARCIRDNADVPCADCKAAGVQCESKLPRKQRVYGSVETLSLRYRALESLVKGLFPNENVQDTETLFKLAAARNISMPASDDFTPADIFNKNEREAPTPGGQRQEPSPNLLRSGMAVTPSQSTQSTSVASTTPKHHQPTPAVTEARRPSADVRAAHGSSHYFGPSSSFRLATTIRSLAARWKAASGADFPCIPLYGSGSGASINRSSTNASEDDYAMPRTNWLPIPTSRSRKRSRSQVESSSDQSLPRDPGPIAETIGDFLPEKHIADALTAAYFDHVHTYMPLFNRSVFQNRLEETYSRHLQPLEDSKQPGWLVILALVFAFGCQQVRALDAEQTHELRLKYLVFAKGYFRQLLTTTCLDNVQALVLHNLHHHNIGQKSSSWLLIGLAARMASHVSIWIGVALTFQS</sequence>
<dbReference type="InterPro" id="IPR007219">
    <property type="entry name" value="XnlR_reg_dom"/>
</dbReference>
<accession>A0A2W1F5Z4</accession>
<dbReference type="InterPro" id="IPR036864">
    <property type="entry name" value="Zn2-C6_fun-type_DNA-bd_sf"/>
</dbReference>
<keyword evidence="1" id="KW-0479">Metal-binding</keyword>
<keyword evidence="2" id="KW-0539">Nucleus</keyword>
<dbReference type="SUPFAM" id="SSF57701">
    <property type="entry name" value="Zn2/Cys6 DNA-binding domain"/>
    <property type="match status" value="1"/>
</dbReference>
<dbReference type="InterPro" id="IPR050987">
    <property type="entry name" value="AtrR-like"/>
</dbReference>
<evidence type="ECO:0000313" key="4">
    <source>
        <dbReference type="EMBL" id="KAF7564862.1"/>
    </source>
</evidence>
<protein>
    <submittedName>
        <fullName evidence="4">Separin</fullName>
    </submittedName>
</protein>
<dbReference type="InterPro" id="IPR001138">
    <property type="entry name" value="Zn2Cys6_DnaBD"/>
</dbReference>
<evidence type="ECO:0000256" key="3">
    <source>
        <dbReference type="SAM" id="MobiDB-lite"/>
    </source>
</evidence>
<dbReference type="GO" id="GO:0000981">
    <property type="term" value="F:DNA-binding transcription factor activity, RNA polymerase II-specific"/>
    <property type="evidence" value="ECO:0007669"/>
    <property type="project" value="InterPro"/>
</dbReference>
<comment type="caution">
    <text evidence="4">The sequence shown here is derived from an EMBL/GenBank/DDBJ whole genome shotgun (WGS) entry which is preliminary data.</text>
</comment>
<dbReference type="GO" id="GO:0008270">
    <property type="term" value="F:zinc ion binding"/>
    <property type="evidence" value="ECO:0007669"/>
    <property type="project" value="InterPro"/>
</dbReference>
<feature type="region of interest" description="Disordered" evidence="3">
    <location>
        <begin position="232"/>
        <end position="281"/>
    </location>
</feature>
<feature type="compositionally biased region" description="Low complexity" evidence="3">
    <location>
        <begin position="143"/>
        <end position="159"/>
    </location>
</feature>
<dbReference type="PANTHER" id="PTHR46910">
    <property type="entry name" value="TRANSCRIPTION FACTOR PDR1"/>
    <property type="match status" value="1"/>
</dbReference>
<evidence type="ECO:0000256" key="2">
    <source>
        <dbReference type="ARBA" id="ARBA00023242"/>
    </source>
</evidence>
<dbReference type="GO" id="GO:0006351">
    <property type="term" value="P:DNA-templated transcription"/>
    <property type="evidence" value="ECO:0007669"/>
    <property type="project" value="InterPro"/>
</dbReference>
<evidence type="ECO:0000313" key="5">
    <source>
        <dbReference type="Proteomes" id="UP000245464"/>
    </source>
</evidence>
<dbReference type="KEGG" id="ptrr:90954737"/>
<name>A0A2W1F5Z4_9PLEO</name>
<dbReference type="CDD" id="cd00067">
    <property type="entry name" value="GAL4"/>
    <property type="match status" value="1"/>
</dbReference>
<dbReference type="CDD" id="cd12148">
    <property type="entry name" value="fungal_TF_MHR"/>
    <property type="match status" value="1"/>
</dbReference>
<gene>
    <name evidence="4" type="ORF">PtrM4_042960</name>
</gene>
<dbReference type="PROSITE" id="PS50048">
    <property type="entry name" value="ZN2_CY6_FUNGAL_2"/>
    <property type="match status" value="1"/>
</dbReference>
<organism evidence="4 5">
    <name type="scientific">Pyrenophora tritici-repentis</name>
    <dbReference type="NCBI Taxonomy" id="45151"/>
    <lineage>
        <taxon>Eukaryota</taxon>
        <taxon>Fungi</taxon>
        <taxon>Dikarya</taxon>
        <taxon>Ascomycota</taxon>
        <taxon>Pezizomycotina</taxon>
        <taxon>Dothideomycetes</taxon>
        <taxon>Pleosporomycetidae</taxon>
        <taxon>Pleosporales</taxon>
        <taxon>Pleosporineae</taxon>
        <taxon>Pleosporaceae</taxon>
        <taxon>Pyrenophora</taxon>
    </lineage>
</organism>
<dbReference type="AlphaFoldDB" id="A0A2W1F5Z4"/>
<dbReference type="GO" id="GO:0003677">
    <property type="term" value="F:DNA binding"/>
    <property type="evidence" value="ECO:0007669"/>
    <property type="project" value="InterPro"/>
</dbReference>
<dbReference type="PANTHER" id="PTHR46910:SF23">
    <property type="entry name" value="THIAMINE REPRESSIBLE GENES REGULATORY PROTEIN THI1"/>
    <property type="match status" value="1"/>
</dbReference>
<dbReference type="GeneID" id="90954737"/>
<dbReference type="Proteomes" id="UP000245464">
    <property type="component" value="Chromosome 10"/>
</dbReference>
<evidence type="ECO:0000256" key="1">
    <source>
        <dbReference type="ARBA" id="ARBA00022723"/>
    </source>
</evidence>
<dbReference type="Pfam" id="PF04082">
    <property type="entry name" value="Fungal_trans"/>
    <property type="match status" value="1"/>
</dbReference>